<dbReference type="GO" id="GO:0003949">
    <property type="term" value="F:1-(5-phosphoribosyl)-5-[(5-phosphoribosylamino)methylideneamino]imidazole-4-carboxamide isomerase activity"/>
    <property type="evidence" value="ECO:0007669"/>
    <property type="project" value="UniProtKB-UniRule"/>
</dbReference>
<dbReference type="OrthoDB" id="9781903at2"/>
<evidence type="ECO:0000313" key="13">
    <source>
        <dbReference type="Proteomes" id="UP000320386"/>
    </source>
</evidence>
<dbReference type="GO" id="GO:0000162">
    <property type="term" value="P:L-tryptophan biosynthetic process"/>
    <property type="evidence" value="ECO:0007669"/>
    <property type="project" value="TreeGrafter"/>
</dbReference>
<dbReference type="GO" id="GO:0005737">
    <property type="term" value="C:cytoplasm"/>
    <property type="evidence" value="ECO:0007669"/>
    <property type="project" value="UniProtKB-SubCell"/>
</dbReference>
<evidence type="ECO:0000256" key="2">
    <source>
        <dbReference type="ARBA" id="ARBA00004496"/>
    </source>
</evidence>
<dbReference type="UniPathway" id="UPA00031">
    <property type="reaction ID" value="UER00009"/>
</dbReference>
<dbReference type="Proteomes" id="UP000320386">
    <property type="component" value="Chromosome"/>
</dbReference>
<evidence type="ECO:0000256" key="11">
    <source>
        <dbReference type="RuleBase" id="RU003658"/>
    </source>
</evidence>
<dbReference type="InterPro" id="IPR013785">
    <property type="entry name" value="Aldolase_TIM"/>
</dbReference>
<evidence type="ECO:0000256" key="10">
    <source>
        <dbReference type="RuleBase" id="RU003657"/>
    </source>
</evidence>
<evidence type="ECO:0000313" key="12">
    <source>
        <dbReference type="EMBL" id="QDU71359.1"/>
    </source>
</evidence>
<organism evidence="12 13">
    <name type="scientific">Mucisphaera calidilacus</name>
    <dbReference type="NCBI Taxonomy" id="2527982"/>
    <lineage>
        <taxon>Bacteria</taxon>
        <taxon>Pseudomonadati</taxon>
        <taxon>Planctomycetota</taxon>
        <taxon>Phycisphaerae</taxon>
        <taxon>Phycisphaerales</taxon>
        <taxon>Phycisphaeraceae</taxon>
        <taxon>Mucisphaera</taxon>
    </lineage>
</organism>
<dbReference type="SUPFAM" id="SSF51366">
    <property type="entry name" value="Ribulose-phoshate binding barrel"/>
    <property type="match status" value="1"/>
</dbReference>
<dbReference type="HAMAP" id="MF_01014">
    <property type="entry name" value="HisA"/>
    <property type="match status" value="1"/>
</dbReference>
<evidence type="ECO:0000256" key="8">
    <source>
        <dbReference type="ARBA" id="ARBA00023235"/>
    </source>
</evidence>
<comment type="similarity">
    <text evidence="4 9 10">Belongs to the HisA/HisF family.</text>
</comment>
<dbReference type="NCBIfam" id="TIGR00007">
    <property type="entry name" value="1-(5-phosphoribosyl)-5-[(5-phosphoribosylamino)methylideneamino]imidazole-4-carboxamide isomerase"/>
    <property type="match status" value="1"/>
</dbReference>
<dbReference type="GO" id="GO:0000105">
    <property type="term" value="P:L-histidine biosynthetic process"/>
    <property type="evidence" value="ECO:0007669"/>
    <property type="project" value="UniProtKB-UniRule"/>
</dbReference>
<dbReference type="CDD" id="cd04732">
    <property type="entry name" value="HisA"/>
    <property type="match status" value="1"/>
</dbReference>
<dbReference type="PANTHER" id="PTHR43090">
    <property type="entry name" value="1-(5-PHOSPHORIBOSYL)-5-[(5-PHOSPHORIBOSYLAMINO)METHYLIDENEAMINO] IMIDAZOLE-4-CARBOXAMIDE ISOMERASE"/>
    <property type="match status" value="1"/>
</dbReference>
<dbReference type="Pfam" id="PF00977">
    <property type="entry name" value="His_biosynth"/>
    <property type="match status" value="1"/>
</dbReference>
<comment type="catalytic activity">
    <reaction evidence="1 9 11">
        <text>1-(5-phospho-beta-D-ribosyl)-5-[(5-phospho-beta-D-ribosylamino)methylideneamino]imidazole-4-carboxamide = 5-[(5-phospho-1-deoxy-D-ribulos-1-ylimino)methylamino]-1-(5-phospho-beta-D-ribosyl)imidazole-4-carboxamide</text>
        <dbReference type="Rhea" id="RHEA:15469"/>
        <dbReference type="ChEBI" id="CHEBI:58435"/>
        <dbReference type="ChEBI" id="CHEBI:58525"/>
        <dbReference type="EC" id="5.3.1.16"/>
    </reaction>
</comment>
<evidence type="ECO:0000256" key="3">
    <source>
        <dbReference type="ARBA" id="ARBA00005133"/>
    </source>
</evidence>
<keyword evidence="5 9" id="KW-0963">Cytoplasm</keyword>
<dbReference type="InterPro" id="IPR023016">
    <property type="entry name" value="HisA/PriA"/>
</dbReference>
<keyword evidence="7 9" id="KW-0368">Histidine biosynthesis</keyword>
<name>A0A518BWL1_9BACT</name>
<dbReference type="InterPro" id="IPR011060">
    <property type="entry name" value="RibuloseP-bd_barrel"/>
</dbReference>
<proteinExistence type="inferred from homology"/>
<evidence type="ECO:0000256" key="9">
    <source>
        <dbReference type="HAMAP-Rule" id="MF_01014"/>
    </source>
</evidence>
<protein>
    <recommendedName>
        <fullName evidence="9 11">1-(5-phosphoribosyl)-5-[(5-phosphoribosylamino)methylideneamino] imidazole-4-carboxamide isomerase</fullName>
        <ecNumber evidence="9 11">5.3.1.16</ecNumber>
    </recommendedName>
    <alternativeName>
        <fullName evidence="9">Phosphoribosylformimino-5-aminoimidazole carboxamide ribotide isomerase</fullName>
    </alternativeName>
</protein>
<feature type="active site" description="Proton acceptor" evidence="9">
    <location>
        <position position="8"/>
    </location>
</feature>
<evidence type="ECO:0000256" key="1">
    <source>
        <dbReference type="ARBA" id="ARBA00000901"/>
    </source>
</evidence>
<dbReference type="Gene3D" id="3.20.20.70">
    <property type="entry name" value="Aldolase class I"/>
    <property type="match status" value="1"/>
</dbReference>
<dbReference type="InterPro" id="IPR006062">
    <property type="entry name" value="His_biosynth"/>
</dbReference>
<keyword evidence="8 9" id="KW-0413">Isomerase</keyword>
<dbReference type="EMBL" id="CP036280">
    <property type="protein sequence ID" value="QDU71359.1"/>
    <property type="molecule type" value="Genomic_DNA"/>
</dbReference>
<dbReference type="RefSeq" id="WP_145445512.1">
    <property type="nucleotide sequence ID" value="NZ_CP036280.1"/>
</dbReference>
<keyword evidence="13" id="KW-1185">Reference proteome</keyword>
<dbReference type="EC" id="5.3.1.16" evidence="9 11"/>
<dbReference type="KEGG" id="mcad:Pan265_12080"/>
<sequence length="242" mass="26230">MILFPAIDMRGGKVVRLYQGDYGQQTTYGDDPLSQAKAFEHAGATWVHLVDLDGARSGRMEHLPFIEAICKQTSLKVEVGGGVRTEESIERLLRAGVDRVVLGTAALKNWSWFESLMGNPTYRGRLVLGLDAKDGRVAVDGWEQTTETTAVELARTVNDWPLAAIVYTDIATDGTLAGPSIDSTREMAEATMTPIVASGGVGTLDDLRALRQLPIQGAIIGRSLYEDRFTLEEALAAFSGNE</sequence>
<gene>
    <name evidence="9 12" type="primary">hisA</name>
    <name evidence="12" type="ORF">Pan265_12080</name>
</gene>
<comment type="pathway">
    <text evidence="3 9 11">Amino-acid biosynthesis; L-histidine biosynthesis; L-histidine from 5-phospho-alpha-D-ribose 1-diphosphate: step 4/9.</text>
</comment>
<dbReference type="AlphaFoldDB" id="A0A518BWL1"/>
<evidence type="ECO:0000256" key="5">
    <source>
        <dbReference type="ARBA" id="ARBA00022490"/>
    </source>
</evidence>
<dbReference type="InterPro" id="IPR006063">
    <property type="entry name" value="HisA_bact_arch"/>
</dbReference>
<reference evidence="12 13" key="1">
    <citation type="submission" date="2019-02" db="EMBL/GenBank/DDBJ databases">
        <title>Deep-cultivation of Planctomycetes and their phenomic and genomic characterization uncovers novel biology.</title>
        <authorList>
            <person name="Wiegand S."/>
            <person name="Jogler M."/>
            <person name="Boedeker C."/>
            <person name="Pinto D."/>
            <person name="Vollmers J."/>
            <person name="Rivas-Marin E."/>
            <person name="Kohn T."/>
            <person name="Peeters S.H."/>
            <person name="Heuer A."/>
            <person name="Rast P."/>
            <person name="Oberbeckmann S."/>
            <person name="Bunk B."/>
            <person name="Jeske O."/>
            <person name="Meyerdierks A."/>
            <person name="Storesund J.E."/>
            <person name="Kallscheuer N."/>
            <person name="Luecker S."/>
            <person name="Lage O.M."/>
            <person name="Pohl T."/>
            <person name="Merkel B.J."/>
            <person name="Hornburger P."/>
            <person name="Mueller R.-W."/>
            <person name="Bruemmer F."/>
            <person name="Labrenz M."/>
            <person name="Spormann A.M."/>
            <person name="Op den Camp H."/>
            <person name="Overmann J."/>
            <person name="Amann R."/>
            <person name="Jetten M.S.M."/>
            <person name="Mascher T."/>
            <person name="Medema M.H."/>
            <person name="Devos D.P."/>
            <person name="Kaster A.-K."/>
            <person name="Ovreas L."/>
            <person name="Rohde M."/>
            <person name="Galperin M.Y."/>
            <person name="Jogler C."/>
        </authorList>
    </citation>
    <scope>NUCLEOTIDE SEQUENCE [LARGE SCALE GENOMIC DNA]</scope>
    <source>
        <strain evidence="12 13">Pan265</strain>
    </source>
</reference>
<accession>A0A518BWL1</accession>
<keyword evidence="6 9" id="KW-0028">Amino-acid biosynthesis</keyword>
<dbReference type="PANTHER" id="PTHR43090:SF2">
    <property type="entry name" value="1-(5-PHOSPHORIBOSYL)-5-[(5-PHOSPHORIBOSYLAMINO)METHYLIDENEAMINO] IMIDAZOLE-4-CARBOXAMIDE ISOMERASE"/>
    <property type="match status" value="1"/>
</dbReference>
<evidence type="ECO:0000256" key="7">
    <source>
        <dbReference type="ARBA" id="ARBA00023102"/>
    </source>
</evidence>
<dbReference type="FunFam" id="3.20.20.70:FF:000009">
    <property type="entry name" value="1-(5-phosphoribosyl)-5-[(5-phosphoribosylamino)methylideneamino] imidazole-4-carboxamide isomerase"/>
    <property type="match status" value="1"/>
</dbReference>
<comment type="subcellular location">
    <subcellularLocation>
        <location evidence="2 9 11">Cytoplasm</location>
    </subcellularLocation>
</comment>
<feature type="active site" description="Proton donor" evidence="9">
    <location>
        <position position="131"/>
    </location>
</feature>
<dbReference type="InterPro" id="IPR044524">
    <property type="entry name" value="Isoase_HisA-like"/>
</dbReference>
<evidence type="ECO:0000256" key="6">
    <source>
        <dbReference type="ARBA" id="ARBA00022605"/>
    </source>
</evidence>
<evidence type="ECO:0000256" key="4">
    <source>
        <dbReference type="ARBA" id="ARBA00009667"/>
    </source>
</evidence>